<evidence type="ECO:0000256" key="1">
    <source>
        <dbReference type="SAM" id="MobiDB-lite"/>
    </source>
</evidence>
<reference evidence="3 4" key="1">
    <citation type="journal article" date="2021" name="Commun. Biol.">
        <title>The genome of Shorea leprosula (Dipterocarpaceae) highlights the ecological relevance of drought in aseasonal tropical rainforests.</title>
        <authorList>
            <person name="Ng K.K.S."/>
            <person name="Kobayashi M.J."/>
            <person name="Fawcett J.A."/>
            <person name="Hatakeyama M."/>
            <person name="Paape T."/>
            <person name="Ng C.H."/>
            <person name="Ang C.C."/>
            <person name="Tnah L.H."/>
            <person name="Lee C.T."/>
            <person name="Nishiyama T."/>
            <person name="Sese J."/>
            <person name="O'Brien M.J."/>
            <person name="Copetti D."/>
            <person name="Mohd Noor M.I."/>
            <person name="Ong R.C."/>
            <person name="Putra M."/>
            <person name="Sireger I.Z."/>
            <person name="Indrioko S."/>
            <person name="Kosugi Y."/>
            <person name="Izuno A."/>
            <person name="Isagi Y."/>
            <person name="Lee S.L."/>
            <person name="Shimizu K.K."/>
        </authorList>
    </citation>
    <scope>NUCLEOTIDE SEQUENCE [LARGE SCALE GENOMIC DNA]</scope>
    <source>
        <strain evidence="3">214</strain>
    </source>
</reference>
<gene>
    <name evidence="3" type="ORF">SLEP1_g2704</name>
</gene>
<sequence>MSIKSCILLFILCLSLHACHGRRLSVYEKKLAKELHPSIKASERNDEKVSGVSKMKHTLSKEAGYPKEEGKKETSESPKLKDGRAKEQKMKTLSSSRMVESLDAVSWRVPHKKRGEKNPGFNLDYAPPKTHPPSHN</sequence>
<dbReference type="InterPro" id="IPR053313">
    <property type="entry name" value="RGF"/>
</dbReference>
<keyword evidence="4" id="KW-1185">Reference proteome</keyword>
<feature type="compositionally biased region" description="Basic and acidic residues" evidence="1">
    <location>
        <begin position="38"/>
        <end position="49"/>
    </location>
</feature>
<dbReference type="PANTHER" id="PTHR34961">
    <property type="entry name" value="TRANSMEMBRANE PROTEIN"/>
    <property type="match status" value="1"/>
</dbReference>
<accession>A0AAV5HMD5</accession>
<feature type="compositionally biased region" description="Basic and acidic residues" evidence="1">
    <location>
        <begin position="64"/>
        <end position="90"/>
    </location>
</feature>
<feature type="signal peptide" evidence="2">
    <location>
        <begin position="1"/>
        <end position="21"/>
    </location>
</feature>
<dbReference type="PANTHER" id="PTHR34961:SF1">
    <property type="entry name" value="ROOT MERISTEM GROWTH FACTOR 10"/>
    <property type="match status" value="1"/>
</dbReference>
<organism evidence="3 4">
    <name type="scientific">Rubroshorea leprosula</name>
    <dbReference type="NCBI Taxonomy" id="152421"/>
    <lineage>
        <taxon>Eukaryota</taxon>
        <taxon>Viridiplantae</taxon>
        <taxon>Streptophyta</taxon>
        <taxon>Embryophyta</taxon>
        <taxon>Tracheophyta</taxon>
        <taxon>Spermatophyta</taxon>
        <taxon>Magnoliopsida</taxon>
        <taxon>eudicotyledons</taxon>
        <taxon>Gunneridae</taxon>
        <taxon>Pentapetalae</taxon>
        <taxon>rosids</taxon>
        <taxon>malvids</taxon>
        <taxon>Malvales</taxon>
        <taxon>Dipterocarpaceae</taxon>
        <taxon>Rubroshorea</taxon>
    </lineage>
</organism>
<dbReference type="Proteomes" id="UP001054252">
    <property type="component" value="Unassembled WGS sequence"/>
</dbReference>
<feature type="chain" id="PRO_5043775242" evidence="2">
    <location>
        <begin position="22"/>
        <end position="136"/>
    </location>
</feature>
<dbReference type="EMBL" id="BPVZ01000002">
    <property type="protein sequence ID" value="GKU88436.1"/>
    <property type="molecule type" value="Genomic_DNA"/>
</dbReference>
<protein>
    <submittedName>
        <fullName evidence="3">Uncharacterized protein</fullName>
    </submittedName>
</protein>
<keyword evidence="2" id="KW-0732">Signal</keyword>
<evidence type="ECO:0000256" key="2">
    <source>
        <dbReference type="SAM" id="SignalP"/>
    </source>
</evidence>
<evidence type="ECO:0000313" key="3">
    <source>
        <dbReference type="EMBL" id="GKU88436.1"/>
    </source>
</evidence>
<evidence type="ECO:0000313" key="4">
    <source>
        <dbReference type="Proteomes" id="UP001054252"/>
    </source>
</evidence>
<proteinExistence type="predicted"/>
<comment type="caution">
    <text evidence="3">The sequence shown here is derived from an EMBL/GenBank/DDBJ whole genome shotgun (WGS) entry which is preliminary data.</text>
</comment>
<name>A0AAV5HMD5_9ROSI</name>
<feature type="region of interest" description="Disordered" evidence="1">
    <location>
        <begin position="38"/>
        <end position="136"/>
    </location>
</feature>
<dbReference type="AlphaFoldDB" id="A0AAV5HMD5"/>